<comment type="caution">
    <text evidence="1">The sequence shown here is derived from an EMBL/GenBank/DDBJ whole genome shotgun (WGS) entry which is preliminary data.</text>
</comment>
<evidence type="ECO:0000313" key="1">
    <source>
        <dbReference type="EMBL" id="MCT8974677.1"/>
    </source>
</evidence>
<sequence>MHAATDGLGNPVSLIASPGHRGEVLFGAALIEGLACGAVIADRAGACPRAA</sequence>
<dbReference type="RefSeq" id="WP_261618258.1">
    <property type="nucleotide sequence ID" value="NZ_JALIDZ010000013.1"/>
</dbReference>
<dbReference type="EMBL" id="JALIDZ010000013">
    <property type="protein sequence ID" value="MCT8974677.1"/>
    <property type="molecule type" value="Genomic_DNA"/>
</dbReference>
<evidence type="ECO:0000313" key="2">
    <source>
        <dbReference type="Proteomes" id="UP001320898"/>
    </source>
</evidence>
<name>A0AAW5R5L2_9HYPH</name>
<dbReference type="Proteomes" id="UP001320898">
    <property type="component" value="Unassembled WGS sequence"/>
</dbReference>
<reference evidence="1 2" key="1">
    <citation type="submission" date="2022-04" db="EMBL/GenBank/DDBJ databases">
        <authorList>
            <person name="Ye Y.-Q."/>
            <person name="Du Z.-J."/>
        </authorList>
    </citation>
    <scope>NUCLEOTIDE SEQUENCE [LARGE SCALE GENOMIC DNA]</scope>
    <source>
        <strain evidence="1 2">A6E488</strain>
    </source>
</reference>
<protein>
    <submittedName>
        <fullName evidence="1">Uncharacterized protein</fullName>
    </submittedName>
</protein>
<dbReference type="AlphaFoldDB" id="A0AAW5R5L2"/>
<organism evidence="1 2">
    <name type="scientific">Microbaculum marinisediminis</name>
    <dbReference type="NCBI Taxonomy" id="2931392"/>
    <lineage>
        <taxon>Bacteria</taxon>
        <taxon>Pseudomonadati</taxon>
        <taxon>Pseudomonadota</taxon>
        <taxon>Alphaproteobacteria</taxon>
        <taxon>Hyphomicrobiales</taxon>
        <taxon>Tepidamorphaceae</taxon>
        <taxon>Microbaculum</taxon>
    </lineage>
</organism>
<gene>
    <name evidence="1" type="ORF">MUB46_22685</name>
</gene>
<keyword evidence="2" id="KW-1185">Reference proteome</keyword>
<proteinExistence type="predicted"/>
<accession>A0AAW5R5L2</accession>